<sequence length="197" mass="22410">MMKIGEILVSDDIRDKEFVCNLEKCKGACCVEGDFGAPLSKEEIPILDEIYPKIKKYLSPEGIKEIEKHGTHVVDDEGELCTPVIAGRECVYAIYDKKGILKCGIEEAYNDGVVDWKKPISCHLYPIRVTQKKNFEALNYHKWHICSPACALGKELQVPVYKFLKGPLVRKYGEAWYKELEDTIEQHPKPAPKKPKS</sequence>
<accession>A0A1M5U9C6</accession>
<dbReference type="Proteomes" id="UP000184212">
    <property type="component" value="Unassembled WGS sequence"/>
</dbReference>
<reference evidence="2 3" key="1">
    <citation type="submission" date="2016-11" db="EMBL/GenBank/DDBJ databases">
        <authorList>
            <person name="Jaros S."/>
            <person name="Januszkiewicz K."/>
            <person name="Wedrychowicz H."/>
        </authorList>
    </citation>
    <scope>NUCLEOTIDE SEQUENCE [LARGE SCALE GENOMIC DNA]</scope>
    <source>
        <strain evidence="2 3">DSM 24574</strain>
    </source>
</reference>
<keyword evidence="3" id="KW-1185">Reference proteome</keyword>
<dbReference type="STRING" id="947013.SAMN04488109_4540"/>
<dbReference type="EMBL" id="FQWQ01000003">
    <property type="protein sequence ID" value="SHH59594.1"/>
    <property type="molecule type" value="Genomic_DNA"/>
</dbReference>
<dbReference type="Pfam" id="PF11307">
    <property type="entry name" value="DUF3109"/>
    <property type="match status" value="1"/>
</dbReference>
<name>A0A1M5U9C6_9BACT</name>
<evidence type="ECO:0008006" key="4">
    <source>
        <dbReference type="Google" id="ProtNLM"/>
    </source>
</evidence>
<dbReference type="AlphaFoldDB" id="A0A1M5U9C6"/>
<dbReference type="InterPro" id="IPR021458">
    <property type="entry name" value="Rv0495c"/>
</dbReference>
<evidence type="ECO:0000256" key="1">
    <source>
        <dbReference type="ARBA" id="ARBA00093770"/>
    </source>
</evidence>
<dbReference type="RefSeq" id="WP_073138504.1">
    <property type="nucleotide sequence ID" value="NZ_FQWQ01000003.1"/>
</dbReference>
<dbReference type="OrthoDB" id="597501at2"/>
<organism evidence="2 3">
    <name type="scientific">Chryseolinea serpens</name>
    <dbReference type="NCBI Taxonomy" id="947013"/>
    <lineage>
        <taxon>Bacteria</taxon>
        <taxon>Pseudomonadati</taxon>
        <taxon>Bacteroidota</taxon>
        <taxon>Cytophagia</taxon>
        <taxon>Cytophagales</taxon>
        <taxon>Fulvivirgaceae</taxon>
        <taxon>Chryseolinea</taxon>
    </lineage>
</organism>
<proteinExistence type="inferred from homology"/>
<comment type="similarity">
    <text evidence="1">Belongs to the Rv0495c family.</text>
</comment>
<gene>
    <name evidence="2" type="ORF">SAMN04488109_4540</name>
</gene>
<evidence type="ECO:0000313" key="3">
    <source>
        <dbReference type="Proteomes" id="UP000184212"/>
    </source>
</evidence>
<evidence type="ECO:0000313" key="2">
    <source>
        <dbReference type="EMBL" id="SHH59594.1"/>
    </source>
</evidence>
<protein>
    <recommendedName>
        <fullName evidence="4">DUF3109 family protein</fullName>
    </recommendedName>
</protein>